<evidence type="ECO:0000256" key="1">
    <source>
        <dbReference type="ARBA" id="ARBA00004418"/>
    </source>
</evidence>
<organism evidence="10 11">
    <name type="scientific">Pseudomonas putida</name>
    <name type="common">Arthrobacter siderocapsulatus</name>
    <dbReference type="NCBI Taxonomy" id="303"/>
    <lineage>
        <taxon>Bacteria</taxon>
        <taxon>Pseudomonadati</taxon>
        <taxon>Pseudomonadota</taxon>
        <taxon>Gammaproteobacteria</taxon>
        <taxon>Pseudomonadales</taxon>
        <taxon>Pseudomonadaceae</taxon>
        <taxon>Pseudomonas</taxon>
    </lineage>
</organism>
<comment type="similarity">
    <text evidence="2 7">Belongs to the thioredoxin family. DsbC subfamily.</text>
</comment>
<feature type="signal peptide" evidence="7">
    <location>
        <begin position="1"/>
        <end position="21"/>
    </location>
</feature>
<dbReference type="InterPro" id="IPR018950">
    <property type="entry name" value="DiS-bond_isomerase_DsbC/G_N"/>
</dbReference>
<dbReference type="Gene3D" id="3.40.30.10">
    <property type="entry name" value="Glutaredoxin"/>
    <property type="match status" value="1"/>
</dbReference>
<evidence type="ECO:0000256" key="7">
    <source>
        <dbReference type="RuleBase" id="RU364038"/>
    </source>
</evidence>
<dbReference type="RefSeq" id="WP_198747723.1">
    <property type="nucleotide sequence ID" value="NZ_JAEHTE010000023.1"/>
</dbReference>
<evidence type="ECO:0000313" key="11">
    <source>
        <dbReference type="Proteomes" id="UP000637061"/>
    </source>
</evidence>
<accession>A0A8I1EFN0</accession>
<dbReference type="EMBL" id="JAEHTE010000023">
    <property type="protein sequence ID" value="MBI6885795.1"/>
    <property type="molecule type" value="Genomic_DNA"/>
</dbReference>
<dbReference type="PANTHER" id="PTHR35272">
    <property type="entry name" value="THIOL:DISULFIDE INTERCHANGE PROTEIN DSBC-RELATED"/>
    <property type="match status" value="1"/>
</dbReference>
<evidence type="ECO:0000256" key="2">
    <source>
        <dbReference type="ARBA" id="ARBA00009813"/>
    </source>
</evidence>
<dbReference type="SUPFAM" id="SSF54423">
    <property type="entry name" value="DsbC/DsbG N-terminal domain-like"/>
    <property type="match status" value="1"/>
</dbReference>
<dbReference type="InterPro" id="IPR033954">
    <property type="entry name" value="DiS-bond_Isoase_DsbC/G"/>
</dbReference>
<dbReference type="InterPro" id="IPR009094">
    <property type="entry name" value="DiS-bond_isomerase_DsbC/G_N_sf"/>
</dbReference>
<dbReference type="InterPro" id="IPR017937">
    <property type="entry name" value="Thioredoxin_CS"/>
</dbReference>
<dbReference type="SUPFAM" id="SSF52833">
    <property type="entry name" value="Thioredoxin-like"/>
    <property type="match status" value="1"/>
</dbReference>
<dbReference type="Proteomes" id="UP000637061">
    <property type="component" value="Unassembled WGS sequence"/>
</dbReference>
<dbReference type="Pfam" id="PF13098">
    <property type="entry name" value="Thioredoxin_2"/>
    <property type="match status" value="1"/>
</dbReference>
<feature type="chain" id="PRO_5034890822" description="Thiol:disulfide interchange protein" evidence="7">
    <location>
        <begin position="22"/>
        <end position="243"/>
    </location>
</feature>
<dbReference type="CDD" id="cd03020">
    <property type="entry name" value="DsbA_DsbC_DsbG"/>
    <property type="match status" value="1"/>
</dbReference>
<evidence type="ECO:0000313" key="10">
    <source>
        <dbReference type="EMBL" id="MBI6885795.1"/>
    </source>
</evidence>
<keyword evidence="6 7" id="KW-0676">Redox-active center</keyword>
<name>A0A8I1EFN0_PSEPU</name>
<feature type="domain" description="Disulphide bond isomerase DsbC/G N-terminal" evidence="8">
    <location>
        <begin position="21"/>
        <end position="86"/>
    </location>
</feature>
<dbReference type="Gene3D" id="3.10.450.70">
    <property type="entry name" value="Disulphide bond isomerase, DsbC/G, N-terminal"/>
    <property type="match status" value="1"/>
</dbReference>
<comment type="subcellular location">
    <subcellularLocation>
        <location evidence="1 7">Periplasm</location>
    </subcellularLocation>
</comment>
<keyword evidence="3 7" id="KW-0732">Signal</keyword>
<sequence length="243" mass="26337">MRTLKALLALSVGLVIGQAYAATPEETIAKKLGEMSKSVEVLHVEKSPLAGLYLAELKGGQHIFVNEEVTHFINGEIYGVDAKGKLVNESELRREVAAAKEIAAIPEKDMIVYEAAGEKKAVVTVFSDPTCPYCKLFHKSISELNKAGIEVRYLAFPRMGLGSEVHSNMASAWCSSDRKAAITKLFDNESIPEVKCQNPVADQFTLGETLGVMGTPTIFLSTGKSMMGVQTADQILTELSLKK</sequence>
<evidence type="ECO:0000256" key="6">
    <source>
        <dbReference type="ARBA" id="ARBA00023284"/>
    </source>
</evidence>
<dbReference type="GO" id="GO:0042597">
    <property type="term" value="C:periplasmic space"/>
    <property type="evidence" value="ECO:0007669"/>
    <property type="project" value="UniProtKB-SubCell"/>
</dbReference>
<evidence type="ECO:0000256" key="4">
    <source>
        <dbReference type="ARBA" id="ARBA00022764"/>
    </source>
</evidence>
<dbReference type="AlphaFoldDB" id="A0A8I1EFN0"/>
<dbReference type="Pfam" id="PF10411">
    <property type="entry name" value="DsbC_N"/>
    <property type="match status" value="1"/>
</dbReference>
<dbReference type="PROSITE" id="PS00194">
    <property type="entry name" value="THIOREDOXIN_1"/>
    <property type="match status" value="1"/>
</dbReference>
<evidence type="ECO:0000256" key="3">
    <source>
        <dbReference type="ARBA" id="ARBA00022729"/>
    </source>
</evidence>
<keyword evidence="5" id="KW-1015">Disulfide bond</keyword>
<dbReference type="InterPro" id="IPR036249">
    <property type="entry name" value="Thioredoxin-like_sf"/>
</dbReference>
<comment type="caution">
    <text evidence="10">The sequence shown here is derived from an EMBL/GenBank/DDBJ whole genome shotgun (WGS) entry which is preliminary data.</text>
</comment>
<dbReference type="PANTHER" id="PTHR35272:SF3">
    <property type="entry name" value="THIOL:DISULFIDE INTERCHANGE PROTEIN DSBC"/>
    <property type="match status" value="1"/>
</dbReference>
<keyword evidence="4 7" id="KW-0574">Periplasm</keyword>
<protein>
    <recommendedName>
        <fullName evidence="7">Thiol:disulfide interchange protein</fullName>
    </recommendedName>
</protein>
<comment type="function">
    <text evidence="7">Required for disulfide bond formation in some periplasmic proteins. Acts by transferring its disulfide bond to other proteins and is reduced in the process.</text>
</comment>
<evidence type="ECO:0000259" key="9">
    <source>
        <dbReference type="Pfam" id="PF13098"/>
    </source>
</evidence>
<proteinExistence type="inferred from homology"/>
<reference evidence="10" key="1">
    <citation type="submission" date="2020-12" db="EMBL/GenBank/DDBJ databases">
        <title>Enhanced detection system for hospital associated transmission using whole genome sequencing surveillance.</title>
        <authorList>
            <person name="Harrison L.H."/>
            <person name="Van Tyne D."/>
            <person name="Marsh J.W."/>
            <person name="Griffith M.P."/>
            <person name="Snyder D.J."/>
            <person name="Cooper V.S."/>
            <person name="Mustapha M."/>
        </authorList>
    </citation>
    <scope>NUCLEOTIDE SEQUENCE</scope>
    <source>
        <strain evidence="10">PSB00042</strain>
    </source>
</reference>
<evidence type="ECO:0000259" key="8">
    <source>
        <dbReference type="Pfam" id="PF10411"/>
    </source>
</evidence>
<evidence type="ECO:0000256" key="5">
    <source>
        <dbReference type="ARBA" id="ARBA00023157"/>
    </source>
</evidence>
<feature type="domain" description="Thioredoxin-like fold" evidence="9">
    <location>
        <begin position="115"/>
        <end position="237"/>
    </location>
</feature>
<gene>
    <name evidence="10" type="ORF">JEU22_17960</name>
</gene>
<dbReference type="InterPro" id="IPR012336">
    <property type="entry name" value="Thioredoxin-like_fold"/>
</dbReference>
<dbReference type="InterPro" id="IPR051470">
    <property type="entry name" value="Thiol:disulfide_interchange"/>
</dbReference>